<keyword evidence="3" id="KW-0732">Signal</keyword>
<dbReference type="Gene3D" id="1.10.630.10">
    <property type="entry name" value="Cytochrome P450"/>
    <property type="match status" value="1"/>
</dbReference>
<protein>
    <recommendedName>
        <fullName evidence="6">Cytochrome P450</fullName>
    </recommendedName>
</protein>
<dbReference type="InterPro" id="IPR001128">
    <property type="entry name" value="Cyt_P450"/>
</dbReference>
<comment type="caution">
    <text evidence="4">The sequence shown here is derived from an EMBL/GenBank/DDBJ whole genome shotgun (WGS) entry which is preliminary data.</text>
</comment>
<dbReference type="GO" id="GO:0005506">
    <property type="term" value="F:iron ion binding"/>
    <property type="evidence" value="ECO:0007669"/>
    <property type="project" value="InterPro"/>
</dbReference>
<dbReference type="PANTHER" id="PTHR24299:SF21">
    <property type="entry name" value="OS09G0441600 PROTEIN"/>
    <property type="match status" value="1"/>
</dbReference>
<dbReference type="Proteomes" id="UP001168821">
    <property type="component" value="Unassembled WGS sequence"/>
</dbReference>
<dbReference type="AlphaFoldDB" id="A0AA38M5U8"/>
<evidence type="ECO:0000256" key="1">
    <source>
        <dbReference type="ARBA" id="ARBA00010617"/>
    </source>
</evidence>
<evidence type="ECO:0000313" key="5">
    <source>
        <dbReference type="Proteomes" id="UP001168821"/>
    </source>
</evidence>
<organism evidence="4 5">
    <name type="scientific">Zophobas morio</name>
    <dbReference type="NCBI Taxonomy" id="2755281"/>
    <lineage>
        <taxon>Eukaryota</taxon>
        <taxon>Metazoa</taxon>
        <taxon>Ecdysozoa</taxon>
        <taxon>Arthropoda</taxon>
        <taxon>Hexapoda</taxon>
        <taxon>Insecta</taxon>
        <taxon>Pterygota</taxon>
        <taxon>Neoptera</taxon>
        <taxon>Endopterygota</taxon>
        <taxon>Coleoptera</taxon>
        <taxon>Polyphaga</taxon>
        <taxon>Cucujiformia</taxon>
        <taxon>Tenebrionidae</taxon>
        <taxon>Zophobas</taxon>
    </lineage>
</organism>
<dbReference type="Pfam" id="PF00067">
    <property type="entry name" value="p450"/>
    <property type="match status" value="1"/>
</dbReference>
<feature type="chain" id="PRO_5041370728" description="Cytochrome P450" evidence="3">
    <location>
        <begin position="22"/>
        <end position="182"/>
    </location>
</feature>
<name>A0AA38M5U8_9CUCU</name>
<keyword evidence="2" id="KW-0560">Oxidoreductase</keyword>
<dbReference type="SUPFAM" id="SSF48264">
    <property type="entry name" value="Cytochrome P450"/>
    <property type="match status" value="1"/>
</dbReference>
<gene>
    <name evidence="4" type="ORF">Zmor_022907</name>
</gene>
<dbReference type="GO" id="GO:0016705">
    <property type="term" value="F:oxidoreductase activity, acting on paired donors, with incorporation or reduction of molecular oxygen"/>
    <property type="evidence" value="ECO:0007669"/>
    <property type="project" value="InterPro"/>
</dbReference>
<dbReference type="GO" id="GO:0004497">
    <property type="term" value="F:monooxygenase activity"/>
    <property type="evidence" value="ECO:0007669"/>
    <property type="project" value="UniProtKB-KW"/>
</dbReference>
<evidence type="ECO:0000256" key="3">
    <source>
        <dbReference type="SAM" id="SignalP"/>
    </source>
</evidence>
<keyword evidence="2" id="KW-0503">Monooxygenase</keyword>
<dbReference type="InterPro" id="IPR036396">
    <property type="entry name" value="Cyt_P450_sf"/>
</dbReference>
<feature type="signal peptide" evidence="3">
    <location>
        <begin position="1"/>
        <end position="21"/>
    </location>
</feature>
<accession>A0AA38M5U8</accession>
<dbReference type="GO" id="GO:0020037">
    <property type="term" value="F:heme binding"/>
    <property type="evidence" value="ECO:0007669"/>
    <property type="project" value="InterPro"/>
</dbReference>
<evidence type="ECO:0000256" key="2">
    <source>
        <dbReference type="ARBA" id="ARBA00023033"/>
    </source>
</evidence>
<dbReference type="PANTHER" id="PTHR24299">
    <property type="entry name" value="CYTOCHROME P450 FAMILY 1"/>
    <property type="match status" value="1"/>
</dbReference>
<proteinExistence type="inferred from homology"/>
<comment type="similarity">
    <text evidence="1">Belongs to the cytochrome P450 family.</text>
</comment>
<sequence length="182" mass="20573">MLAAAFVTILLLILLINITHRKKRLPGPWNLPIIGYLHKLDSAAPYLTLTKLAQKYGPVYGVKLGLMNVAVIADPTILKKILSKDETTERPPLYMINTAFGGKGTFQKFCFRNFTLIVGLVCASVWKDQRKFVSNFFKVSGVSRVSPNRKIVEELIKKHVDEFIQVIKSRSDFIPLDPSELR</sequence>
<keyword evidence="5" id="KW-1185">Reference proteome</keyword>
<dbReference type="EMBL" id="JALNTZ010000007">
    <property type="protein sequence ID" value="KAJ3645230.1"/>
    <property type="molecule type" value="Genomic_DNA"/>
</dbReference>
<evidence type="ECO:0008006" key="6">
    <source>
        <dbReference type="Google" id="ProtNLM"/>
    </source>
</evidence>
<reference evidence="4" key="1">
    <citation type="journal article" date="2023" name="G3 (Bethesda)">
        <title>Whole genome assemblies of Zophobas morio and Tenebrio molitor.</title>
        <authorList>
            <person name="Kaur S."/>
            <person name="Stinson S.A."/>
            <person name="diCenzo G.C."/>
        </authorList>
    </citation>
    <scope>NUCLEOTIDE SEQUENCE</scope>
    <source>
        <strain evidence="4">QUZm001</strain>
    </source>
</reference>
<evidence type="ECO:0000313" key="4">
    <source>
        <dbReference type="EMBL" id="KAJ3645230.1"/>
    </source>
</evidence>